<keyword evidence="4" id="KW-1185">Reference proteome</keyword>
<feature type="compositionally biased region" description="Polar residues" evidence="2">
    <location>
        <begin position="1007"/>
        <end position="1019"/>
    </location>
</feature>
<feature type="region of interest" description="Disordered" evidence="2">
    <location>
        <begin position="599"/>
        <end position="629"/>
    </location>
</feature>
<evidence type="ECO:0000256" key="2">
    <source>
        <dbReference type="SAM" id="MobiDB-lite"/>
    </source>
</evidence>
<reference evidence="3" key="1">
    <citation type="submission" date="2020-11" db="EMBL/GenBank/DDBJ databases">
        <authorList>
            <person name="Tran Van P."/>
        </authorList>
    </citation>
    <scope>NUCLEOTIDE SEQUENCE</scope>
</reference>
<dbReference type="PANTHER" id="PTHR16148:SF14">
    <property type="entry name" value="MYND-TYPE DOMAIN-CONTAINING PROTEIN"/>
    <property type="match status" value="1"/>
</dbReference>
<gene>
    <name evidence="3" type="ORF">NMOB1V02_LOCUS6172</name>
</gene>
<evidence type="ECO:0000313" key="3">
    <source>
        <dbReference type="EMBL" id="CAD7278470.1"/>
    </source>
</evidence>
<evidence type="ECO:0000313" key="4">
    <source>
        <dbReference type="Proteomes" id="UP000678499"/>
    </source>
</evidence>
<feature type="compositionally biased region" description="Low complexity" evidence="2">
    <location>
        <begin position="599"/>
        <end position="608"/>
    </location>
</feature>
<dbReference type="Proteomes" id="UP000678499">
    <property type="component" value="Unassembled WGS sequence"/>
</dbReference>
<feature type="region of interest" description="Disordered" evidence="2">
    <location>
        <begin position="300"/>
        <end position="325"/>
    </location>
</feature>
<feature type="compositionally biased region" description="Pro residues" evidence="2">
    <location>
        <begin position="1027"/>
        <end position="1038"/>
    </location>
</feature>
<feature type="compositionally biased region" description="Low complexity" evidence="2">
    <location>
        <begin position="1275"/>
        <end position="1365"/>
    </location>
</feature>
<dbReference type="EMBL" id="OA883279">
    <property type="protein sequence ID" value="CAD7278470.1"/>
    <property type="molecule type" value="Genomic_DNA"/>
</dbReference>
<dbReference type="EMBL" id="CAJPEX010001242">
    <property type="protein sequence ID" value="CAG0918622.1"/>
    <property type="molecule type" value="Genomic_DNA"/>
</dbReference>
<dbReference type="GO" id="GO:0005654">
    <property type="term" value="C:nucleoplasm"/>
    <property type="evidence" value="ECO:0007669"/>
    <property type="project" value="TreeGrafter"/>
</dbReference>
<feature type="region of interest" description="Disordered" evidence="2">
    <location>
        <begin position="467"/>
        <end position="508"/>
    </location>
</feature>
<feature type="region of interest" description="Disordered" evidence="2">
    <location>
        <begin position="71"/>
        <end position="91"/>
    </location>
</feature>
<feature type="compositionally biased region" description="Low complexity" evidence="2">
    <location>
        <begin position="616"/>
        <end position="629"/>
    </location>
</feature>
<proteinExistence type="predicted"/>
<name>A0A7R9GEU2_9CRUS</name>
<feature type="compositionally biased region" description="Polar residues" evidence="2">
    <location>
        <begin position="495"/>
        <end position="508"/>
    </location>
</feature>
<protein>
    <submittedName>
        <fullName evidence="3">Uncharacterized protein</fullName>
    </submittedName>
</protein>
<feature type="region of interest" description="Disordered" evidence="2">
    <location>
        <begin position="1169"/>
        <end position="1365"/>
    </location>
</feature>
<dbReference type="PANTHER" id="PTHR16148">
    <property type="entry name" value="NF-KAPPA-B-REPRESSING FACTOR-RELATED"/>
    <property type="match status" value="1"/>
</dbReference>
<evidence type="ECO:0000256" key="1">
    <source>
        <dbReference type="SAM" id="Coils"/>
    </source>
</evidence>
<feature type="compositionally biased region" description="Polar residues" evidence="2">
    <location>
        <begin position="902"/>
        <end position="915"/>
    </location>
</feature>
<organism evidence="3">
    <name type="scientific">Notodromas monacha</name>
    <dbReference type="NCBI Taxonomy" id="399045"/>
    <lineage>
        <taxon>Eukaryota</taxon>
        <taxon>Metazoa</taxon>
        <taxon>Ecdysozoa</taxon>
        <taxon>Arthropoda</taxon>
        <taxon>Crustacea</taxon>
        <taxon>Oligostraca</taxon>
        <taxon>Ostracoda</taxon>
        <taxon>Podocopa</taxon>
        <taxon>Podocopida</taxon>
        <taxon>Cypridocopina</taxon>
        <taxon>Cypridoidea</taxon>
        <taxon>Cyprididae</taxon>
        <taxon>Notodromas</taxon>
    </lineage>
</organism>
<feature type="coiled-coil region" evidence="1">
    <location>
        <begin position="440"/>
        <end position="467"/>
    </location>
</feature>
<keyword evidence="1" id="KW-0175">Coiled coil</keyword>
<accession>A0A7R9GEU2</accession>
<feature type="compositionally biased region" description="Polar residues" evidence="2">
    <location>
        <begin position="74"/>
        <end position="87"/>
    </location>
</feature>
<dbReference type="GO" id="GO:0005730">
    <property type="term" value="C:nucleolus"/>
    <property type="evidence" value="ECO:0007669"/>
    <property type="project" value="TreeGrafter"/>
</dbReference>
<feature type="region of interest" description="Disordered" evidence="2">
    <location>
        <begin position="1007"/>
        <end position="1095"/>
    </location>
</feature>
<feature type="region of interest" description="Disordered" evidence="2">
    <location>
        <begin position="870"/>
        <end position="922"/>
    </location>
</feature>
<feature type="compositionally biased region" description="Basic and acidic residues" evidence="2">
    <location>
        <begin position="1194"/>
        <end position="1206"/>
    </location>
</feature>
<feature type="compositionally biased region" description="Low complexity" evidence="2">
    <location>
        <begin position="1228"/>
        <end position="1263"/>
    </location>
</feature>
<sequence length="1365" mass="148370">MPTMAQKRKKRSDNVMVMPVILIFLHTLSFASPALTNMDHHLGLSQTSSISSSPLSSSSSSSSAAAILSANDRGIQSSTSSPIQTFSRSRDDHLFSPSCKHDRDMYTLDPSLASDRLRQEPCIKQLLESEWHTRYSKDGNRRGSVTRINGCTDCRSNDTQDIAANLAWCLSLRNENCCSCLFRLRPWLNAKQMPTMEPGIPPLKNGTFPLTGPVNLTATERHSPPRFFKPDRTPTVISNQHLFVHNEVPTETGDVSVRGNPITAAHQKPVDLALEDIQRRLGSYAPKMLYSDPNNYLLKNRKEDSPVDRFNKQSARSPHDPKTGDDIQNILLNPIAWINKLSKFKQPPSALASTKTGIIGLIAEKNKLSSNVTTTTTTVLPSAWANERPKEILDPFPHVQNIALAAEKILRLLETKASKCANKTKMKDCILHYSPNNQTAEQTTNYFKRLENRLRACQQQLEFCSSQVDDGPPSLAKSAGSNNVSIGDSAVGSAGKQNSSSNTVTHGSTTELQGQIAADGLEQATTKLTTGKDPLLALGIPEVPIMASQQDMNSASLTHETVEDLFKKIDEFKAVTKKALLVPEVQAAALLRKASLPASTTTTITTKPSSPPPTTATPSTTTSTTTTTTTTIPTTAYNTVPTTKYIPLTSKLQPTSALSSAEKAMKLLEELDKKLSSDPEHNRTELLNIYETLRQIRIRVSAKANRTTGELASEPTKATQQTTLHPMVNPIGQTHEEDSLEPTRIVTVIEYVTDDPDEEQILVKPTSIDIEQMAKEAADERFFTKKTEFFDGIDNEAFSGAQSGLLEGDKKSSYSKLGGNNKVSISNSNGRAQAGEALNEVMRVPYDKKIETYSGRQQNVRHKHIMKQLNGPRFTQQDYYNNNNNKQENDHQPRRVHAQDPLYQSRQQSRQSMTLMNPRGPEPNQAMFQLAKAYRNYASKLQPRKPVAVAAAAPFQQEMQRKIPNIINNNNNNFKGAVEQKNGLEKHYGEDSVSCDIPMYHEDTWKQGVSSSSLGQKQYHQLKHIKPPPPPQVVPPRAPAQHADHPAAQVQDPQGLSLGSKPRGSRASKEFQMGWTSSERPYEPAGDPQAYVMEQPPDYYDFPAAAGVGDVGASSSSIGGPTVYDDGYGDNVIADGYESNSVLYDSSYVPDMDLGNSVRVRRSKPVKLRHGLGELSEGEKEQASQTQLPTVWIFKDKSGNKTKAEIDEPSASDKNTDSEHSTSLTEDSGSTTSSTNAETTESTASPSSNSSATGTTPASNTTSDSTTPTAKAGSSEESSSTSTKSSTDSGSSSSVEKSETSSMASTTSKSDDSSAATSADHAGESTSPQATTQSSSLSAESTTNPSSSDHSTGESSSTVSLPGAD</sequence>